<comment type="similarity">
    <text evidence="1">Belongs to the IMPACT family.</text>
</comment>
<sequence length="218" mass="23912">MAIQSYKVVWKGGEAEITEKKSRFIAHVAPAETEEEALAFIEEIKKKYWDARHNCTAYSIGIDQPILRCSDDGEPSKTAGMPMMEVLQGEGLHNVVAVVTRYFGGTLLGTGGLIRAYTKSTQEGIKNCQIITKRLGKRMEVRCDYSTSGKIQYVAASGSVPILDTQYTDEVAFDIVVPMDLVGKIKKDFMEASGGKAAIKEIGEGYFAEIDGEIKILS</sequence>
<evidence type="ECO:0000313" key="5">
    <source>
        <dbReference type="Proteomes" id="UP000886721"/>
    </source>
</evidence>
<dbReference type="AlphaFoldDB" id="A0A9D1WVI2"/>
<evidence type="ECO:0000259" key="2">
    <source>
        <dbReference type="Pfam" id="PF01205"/>
    </source>
</evidence>
<feature type="domain" description="Impact N-terminal" evidence="2">
    <location>
        <begin position="20"/>
        <end position="124"/>
    </location>
</feature>
<dbReference type="Gene3D" id="3.30.230.30">
    <property type="entry name" value="Impact, N-terminal domain"/>
    <property type="match status" value="1"/>
</dbReference>
<dbReference type="GO" id="GO:0005737">
    <property type="term" value="C:cytoplasm"/>
    <property type="evidence" value="ECO:0007669"/>
    <property type="project" value="TreeGrafter"/>
</dbReference>
<dbReference type="PROSITE" id="PS00910">
    <property type="entry name" value="UPF0029"/>
    <property type="match status" value="1"/>
</dbReference>
<dbReference type="InterPro" id="IPR001498">
    <property type="entry name" value="Impact_N"/>
</dbReference>
<dbReference type="InterPro" id="IPR020569">
    <property type="entry name" value="UPF0029_Impact_CS"/>
</dbReference>
<dbReference type="InterPro" id="IPR023582">
    <property type="entry name" value="Impact"/>
</dbReference>
<name>A0A9D1WVI2_9FIRM</name>
<dbReference type="PANTHER" id="PTHR16301:SF20">
    <property type="entry name" value="IMPACT FAMILY MEMBER YIGZ"/>
    <property type="match status" value="1"/>
</dbReference>
<feature type="domain" description="UPF0029" evidence="3">
    <location>
        <begin position="141"/>
        <end position="196"/>
    </location>
</feature>
<evidence type="ECO:0000256" key="1">
    <source>
        <dbReference type="ARBA" id="ARBA00007665"/>
    </source>
</evidence>
<dbReference type="GO" id="GO:0006446">
    <property type="term" value="P:regulation of translational initiation"/>
    <property type="evidence" value="ECO:0007669"/>
    <property type="project" value="TreeGrafter"/>
</dbReference>
<dbReference type="NCBIfam" id="TIGR00257">
    <property type="entry name" value="IMPACT_YIGZ"/>
    <property type="match status" value="1"/>
</dbReference>
<organism evidence="4 5">
    <name type="scientific">Candidatus Anaerostipes excrementavium</name>
    <dbReference type="NCBI Taxonomy" id="2838463"/>
    <lineage>
        <taxon>Bacteria</taxon>
        <taxon>Bacillati</taxon>
        <taxon>Bacillota</taxon>
        <taxon>Clostridia</taxon>
        <taxon>Lachnospirales</taxon>
        <taxon>Lachnospiraceae</taxon>
        <taxon>Anaerostipes</taxon>
    </lineage>
</organism>
<dbReference type="Proteomes" id="UP000886721">
    <property type="component" value="Unassembled WGS sequence"/>
</dbReference>
<gene>
    <name evidence="4" type="ORF">H9735_06030</name>
</gene>
<dbReference type="Gene3D" id="3.30.70.240">
    <property type="match status" value="1"/>
</dbReference>
<dbReference type="EMBL" id="DXEM01000018">
    <property type="protein sequence ID" value="HIX67672.1"/>
    <property type="molecule type" value="Genomic_DNA"/>
</dbReference>
<dbReference type="InterPro" id="IPR015796">
    <property type="entry name" value="Impact_YigZ-like"/>
</dbReference>
<evidence type="ECO:0000259" key="3">
    <source>
        <dbReference type="Pfam" id="PF09186"/>
    </source>
</evidence>
<accession>A0A9D1WVI2</accession>
<comment type="caution">
    <text evidence="4">The sequence shown here is derived from an EMBL/GenBank/DDBJ whole genome shotgun (WGS) entry which is preliminary data.</text>
</comment>
<dbReference type="InterPro" id="IPR020568">
    <property type="entry name" value="Ribosomal_Su5_D2-typ_SF"/>
</dbReference>
<dbReference type="InterPro" id="IPR036956">
    <property type="entry name" value="Impact_N_sf"/>
</dbReference>
<dbReference type="SUPFAM" id="SSF54980">
    <property type="entry name" value="EF-G C-terminal domain-like"/>
    <property type="match status" value="1"/>
</dbReference>
<dbReference type="InterPro" id="IPR015269">
    <property type="entry name" value="UPF0029_Impact_C"/>
</dbReference>
<reference evidence="4" key="1">
    <citation type="journal article" date="2021" name="PeerJ">
        <title>Extensive microbial diversity within the chicken gut microbiome revealed by metagenomics and culture.</title>
        <authorList>
            <person name="Gilroy R."/>
            <person name="Ravi A."/>
            <person name="Getino M."/>
            <person name="Pursley I."/>
            <person name="Horton D.L."/>
            <person name="Alikhan N.F."/>
            <person name="Baker D."/>
            <person name="Gharbi K."/>
            <person name="Hall N."/>
            <person name="Watson M."/>
            <person name="Adriaenssens E.M."/>
            <person name="Foster-Nyarko E."/>
            <person name="Jarju S."/>
            <person name="Secka A."/>
            <person name="Antonio M."/>
            <person name="Oren A."/>
            <person name="Chaudhuri R.R."/>
            <person name="La Ragione R."/>
            <person name="Hildebrand F."/>
            <person name="Pallen M.J."/>
        </authorList>
    </citation>
    <scope>NUCLEOTIDE SEQUENCE</scope>
    <source>
        <strain evidence="4">CHK191-13928</strain>
    </source>
</reference>
<reference evidence="4" key="2">
    <citation type="submission" date="2021-04" db="EMBL/GenBank/DDBJ databases">
        <authorList>
            <person name="Gilroy R."/>
        </authorList>
    </citation>
    <scope>NUCLEOTIDE SEQUENCE</scope>
    <source>
        <strain evidence="4">CHK191-13928</strain>
    </source>
</reference>
<dbReference type="InterPro" id="IPR035647">
    <property type="entry name" value="EFG_III/V"/>
</dbReference>
<protein>
    <submittedName>
        <fullName evidence="4">YigZ family protein</fullName>
    </submittedName>
</protein>
<dbReference type="Pfam" id="PF09186">
    <property type="entry name" value="DUF1949"/>
    <property type="match status" value="1"/>
</dbReference>
<proteinExistence type="inferred from homology"/>
<dbReference type="Pfam" id="PF01205">
    <property type="entry name" value="Impact_N"/>
    <property type="match status" value="1"/>
</dbReference>
<dbReference type="PANTHER" id="PTHR16301">
    <property type="entry name" value="IMPACT-RELATED"/>
    <property type="match status" value="1"/>
</dbReference>
<dbReference type="SUPFAM" id="SSF54211">
    <property type="entry name" value="Ribosomal protein S5 domain 2-like"/>
    <property type="match status" value="1"/>
</dbReference>
<evidence type="ECO:0000313" key="4">
    <source>
        <dbReference type="EMBL" id="HIX67672.1"/>
    </source>
</evidence>